<evidence type="ECO:0000256" key="1">
    <source>
        <dbReference type="ARBA" id="ARBA00023125"/>
    </source>
</evidence>
<dbReference type="Proteomes" id="UP000324965">
    <property type="component" value="Unassembled WGS sequence"/>
</dbReference>
<accession>A0A5B0AAY3</accession>
<dbReference type="Gene3D" id="1.10.1660.10">
    <property type="match status" value="1"/>
</dbReference>
<protein>
    <submittedName>
        <fullName evidence="3">MerR family transcriptional regulator</fullName>
    </submittedName>
</protein>
<feature type="domain" description="HTH merR-type" evidence="2">
    <location>
        <begin position="6"/>
        <end position="75"/>
    </location>
</feature>
<dbReference type="PROSITE" id="PS50937">
    <property type="entry name" value="HTH_MERR_2"/>
    <property type="match status" value="1"/>
</dbReference>
<dbReference type="InterPro" id="IPR047057">
    <property type="entry name" value="MerR_fam"/>
</dbReference>
<proteinExistence type="predicted"/>
<dbReference type="PRINTS" id="PR00040">
    <property type="entry name" value="HTHMERR"/>
</dbReference>
<organism evidence="3 4">
    <name type="scientific">Streptomyces apricus</name>
    <dbReference type="NCBI Taxonomy" id="1828112"/>
    <lineage>
        <taxon>Bacteria</taxon>
        <taxon>Bacillati</taxon>
        <taxon>Actinomycetota</taxon>
        <taxon>Actinomycetes</taxon>
        <taxon>Kitasatosporales</taxon>
        <taxon>Streptomycetaceae</taxon>
        <taxon>Streptomyces</taxon>
    </lineage>
</organism>
<dbReference type="SUPFAM" id="SSF46955">
    <property type="entry name" value="Putative DNA-binding domain"/>
    <property type="match status" value="1"/>
</dbReference>
<evidence type="ECO:0000313" key="3">
    <source>
        <dbReference type="EMBL" id="KAA0927083.1"/>
    </source>
</evidence>
<keyword evidence="1" id="KW-0238">DNA-binding</keyword>
<dbReference type="SMART" id="SM00422">
    <property type="entry name" value="HTH_MERR"/>
    <property type="match status" value="1"/>
</dbReference>
<dbReference type="Pfam" id="PF13411">
    <property type="entry name" value="MerR_1"/>
    <property type="match status" value="1"/>
</dbReference>
<gene>
    <name evidence="3" type="ORF">FGF04_32170</name>
</gene>
<dbReference type="GO" id="GO:0003677">
    <property type="term" value="F:DNA binding"/>
    <property type="evidence" value="ECO:0007669"/>
    <property type="project" value="UniProtKB-KW"/>
</dbReference>
<dbReference type="PANTHER" id="PTHR30204">
    <property type="entry name" value="REDOX-CYCLING DRUG-SENSING TRANSCRIPTIONAL ACTIVATOR SOXR"/>
    <property type="match status" value="1"/>
</dbReference>
<dbReference type="InterPro" id="IPR000551">
    <property type="entry name" value="MerR-type_HTH_dom"/>
</dbReference>
<dbReference type="PANTHER" id="PTHR30204:SF93">
    <property type="entry name" value="HTH MERR-TYPE DOMAIN-CONTAINING PROTEIN"/>
    <property type="match status" value="1"/>
</dbReference>
<dbReference type="RefSeq" id="WP_149514898.1">
    <property type="nucleotide sequence ID" value="NZ_VDFC01000058.1"/>
</dbReference>
<dbReference type="AlphaFoldDB" id="A0A5B0AAY3"/>
<evidence type="ECO:0000313" key="4">
    <source>
        <dbReference type="Proteomes" id="UP000324965"/>
    </source>
</evidence>
<dbReference type="GO" id="GO:0003700">
    <property type="term" value="F:DNA-binding transcription factor activity"/>
    <property type="evidence" value="ECO:0007669"/>
    <property type="project" value="InterPro"/>
</dbReference>
<dbReference type="OrthoDB" id="9809391at2"/>
<comment type="caution">
    <text evidence="3">The sequence shown here is derived from an EMBL/GenBank/DDBJ whole genome shotgun (WGS) entry which is preliminary data.</text>
</comment>
<reference evidence="3 4" key="1">
    <citation type="submission" date="2019-05" db="EMBL/GenBank/DDBJ databases">
        <authorList>
            <person name="Hariharan J."/>
            <person name="Choudoir M.J."/>
            <person name="Diebold P."/>
            <person name="Panke-Buisse K."/>
            <person name="Buckley D.H."/>
        </authorList>
    </citation>
    <scope>NUCLEOTIDE SEQUENCE [LARGE SCALE GENOMIC DNA]</scope>
    <source>
        <strain evidence="3 4">SUN51</strain>
    </source>
</reference>
<keyword evidence="4" id="KW-1185">Reference proteome</keyword>
<name>A0A5B0AAY3_9ACTN</name>
<evidence type="ECO:0000259" key="2">
    <source>
        <dbReference type="PROSITE" id="PS50937"/>
    </source>
</evidence>
<dbReference type="EMBL" id="VDFC01000058">
    <property type="protein sequence ID" value="KAA0927083.1"/>
    <property type="molecule type" value="Genomic_DNA"/>
</dbReference>
<sequence length="320" mass="33666">MPPDVTLSIGELAARTGTTVKTVRFYSDRGLLPEASRSDGGHRRYGPGAPARLRTIRALRSLGVSVPEIARVLARTDDGAAGGTGEHHAGGDGGDSGDALAAVVARRLDDLGTELAALRWREAALRALRDSAPERLAEHLELIGAAGAPPSTSALAHYWRRVLPPRLCARLRRAVTDAAVPRPPVDPTPDQVLAFARLHALATAATDHCLASHRPVTAAHPDLLYDGLHEAYLLVEAALRTGRDPGPGEALDCYAAAHARAAGTRDTPAFRRTLRAGLAAADHPVMARYWRLAGELTPDPTLGAADAWLREALTAGTAGS</sequence>
<dbReference type="InterPro" id="IPR009061">
    <property type="entry name" value="DNA-bd_dom_put_sf"/>
</dbReference>